<comment type="caution">
    <text evidence="1">The sequence shown here is derived from an EMBL/GenBank/DDBJ whole genome shotgun (WGS) entry which is preliminary data.</text>
</comment>
<protein>
    <submittedName>
        <fullName evidence="1">Uncharacterized protein</fullName>
    </submittedName>
</protein>
<evidence type="ECO:0000313" key="1">
    <source>
        <dbReference type="EMBL" id="PIR47728.1"/>
    </source>
</evidence>
<sequence length="126" mass="13945">MQNVNVTVAGEITTLPWKEALHLLLEVTESKLDFGDGVELSRIGPLWGIRWTGQPSAHPGTVDTADIRGVTVQMRRHARALPQALEGLLRGSHRRVSLMWGSTRRYAGMALELVVEDDELYATISV</sequence>
<dbReference type="Proteomes" id="UP000230084">
    <property type="component" value="Unassembled WGS sequence"/>
</dbReference>
<evidence type="ECO:0000313" key="2">
    <source>
        <dbReference type="Proteomes" id="UP000230084"/>
    </source>
</evidence>
<proteinExistence type="predicted"/>
<dbReference type="EMBL" id="PCYM01000002">
    <property type="protein sequence ID" value="PIR47728.1"/>
    <property type="molecule type" value="Genomic_DNA"/>
</dbReference>
<accession>A0A2H0RMJ8</accession>
<gene>
    <name evidence="1" type="ORF">COV06_01915</name>
</gene>
<reference evidence="1 2" key="1">
    <citation type="submission" date="2017-09" db="EMBL/GenBank/DDBJ databases">
        <title>Depth-based differentiation of microbial function through sediment-hosted aquifers and enrichment of novel symbionts in the deep terrestrial subsurface.</title>
        <authorList>
            <person name="Probst A.J."/>
            <person name="Ladd B."/>
            <person name="Jarett J.K."/>
            <person name="Geller-Mcgrath D.E."/>
            <person name="Sieber C.M."/>
            <person name="Emerson J.B."/>
            <person name="Anantharaman K."/>
            <person name="Thomas B.C."/>
            <person name="Malmstrom R."/>
            <person name="Stieglmeier M."/>
            <person name="Klingl A."/>
            <person name="Woyke T."/>
            <person name="Ryan C.M."/>
            <person name="Banfield J.F."/>
        </authorList>
    </citation>
    <scope>NUCLEOTIDE SEQUENCE [LARGE SCALE GENOMIC DNA]</scope>
    <source>
        <strain evidence="1">CG10_big_fil_rev_8_21_14_0_10_50_16</strain>
    </source>
</reference>
<organism evidence="1 2">
    <name type="scientific">Candidatus Uhrbacteria bacterium CG10_big_fil_rev_8_21_14_0_10_50_16</name>
    <dbReference type="NCBI Taxonomy" id="1975039"/>
    <lineage>
        <taxon>Bacteria</taxon>
        <taxon>Candidatus Uhriibacteriota</taxon>
    </lineage>
</organism>
<name>A0A2H0RMJ8_9BACT</name>
<dbReference type="AlphaFoldDB" id="A0A2H0RMJ8"/>